<dbReference type="GO" id="GO:0009338">
    <property type="term" value="C:exodeoxyribonuclease V complex"/>
    <property type="evidence" value="ECO:0007669"/>
    <property type="project" value="TreeGrafter"/>
</dbReference>
<dbReference type="GO" id="GO:0043138">
    <property type="term" value="F:3'-5' DNA helicase activity"/>
    <property type="evidence" value="ECO:0007669"/>
    <property type="project" value="UniProtKB-UniRule"/>
</dbReference>
<comment type="cofactor">
    <cofactor evidence="15">
        <name>Mg(2+)</name>
        <dbReference type="ChEBI" id="CHEBI:18420"/>
    </cofactor>
    <text evidence="15">Binds 1 Mg(2+) ion per subunit.</text>
</comment>
<dbReference type="InterPro" id="IPR027417">
    <property type="entry name" value="P-loop_NTPase"/>
</dbReference>
<dbReference type="HAMAP" id="MF_01485">
    <property type="entry name" value="RecB"/>
    <property type="match status" value="1"/>
</dbReference>
<feature type="domain" description="UvrD-like helicase C-terminal" evidence="19">
    <location>
        <begin position="380"/>
        <end position="644"/>
    </location>
</feature>
<feature type="region of interest" description="Disordered" evidence="17">
    <location>
        <begin position="752"/>
        <end position="771"/>
    </location>
</feature>
<evidence type="ECO:0000256" key="8">
    <source>
        <dbReference type="ARBA" id="ARBA00022840"/>
    </source>
</evidence>
<comment type="catalytic activity">
    <reaction evidence="13 15">
        <text>Couples ATP hydrolysis with the unwinding of duplex DNA by translocating in the 3'-5' direction.</text>
        <dbReference type="EC" id="5.6.2.4"/>
    </reaction>
</comment>
<evidence type="ECO:0000256" key="12">
    <source>
        <dbReference type="ARBA" id="ARBA00023235"/>
    </source>
</evidence>
<evidence type="ECO:0000256" key="7">
    <source>
        <dbReference type="ARBA" id="ARBA00022839"/>
    </source>
</evidence>
<accession>A0A7W5JWM2</accession>
<feature type="compositionally biased region" description="Basic and acidic residues" evidence="17">
    <location>
        <begin position="761"/>
        <end position="771"/>
    </location>
</feature>
<organism evidence="20 21">
    <name type="scientific">Microlunatus antarcticus</name>
    <dbReference type="NCBI Taxonomy" id="53388"/>
    <lineage>
        <taxon>Bacteria</taxon>
        <taxon>Bacillati</taxon>
        <taxon>Actinomycetota</taxon>
        <taxon>Actinomycetes</taxon>
        <taxon>Propionibacteriales</taxon>
        <taxon>Propionibacteriaceae</taxon>
        <taxon>Microlunatus</taxon>
    </lineage>
</organism>
<dbReference type="InterPro" id="IPR014017">
    <property type="entry name" value="DNA_helicase_UvrD-like_C"/>
</dbReference>
<comment type="similarity">
    <text evidence="15">Belongs to the helicase family. UvrD subfamily.</text>
</comment>
<dbReference type="Gene3D" id="3.90.320.10">
    <property type="match status" value="1"/>
</dbReference>
<dbReference type="GO" id="GO:0000724">
    <property type="term" value="P:double-strand break repair via homologous recombination"/>
    <property type="evidence" value="ECO:0007669"/>
    <property type="project" value="UniProtKB-UniRule"/>
</dbReference>
<dbReference type="EC" id="3.1.11.5" evidence="15"/>
<protein>
    <recommendedName>
        <fullName evidence="15">RecBCD enzyme subunit RecB</fullName>
        <ecNumber evidence="15">3.1.11.5</ecNumber>
        <ecNumber evidence="15">5.6.2.4</ecNumber>
    </recommendedName>
    <alternativeName>
        <fullName evidence="15">DNA 3'-5' helicase subunit RecB</fullName>
    </alternativeName>
    <alternativeName>
        <fullName evidence="15">Exonuclease V subunit RecB</fullName>
        <shortName evidence="15">ExoV subunit RecB</shortName>
    </alternativeName>
    <alternativeName>
        <fullName evidence="15">Helicase/nuclease RecBCD subunit RecB</fullName>
    </alternativeName>
</protein>
<dbReference type="PROSITE" id="PS51217">
    <property type="entry name" value="UVRD_HELICASE_CTER"/>
    <property type="match status" value="1"/>
</dbReference>
<comment type="subunit">
    <text evidence="15">Heterotrimer of RecB, RecC and RecD. All subunits contribute to DNA-binding. Interacts with RecA.</text>
</comment>
<evidence type="ECO:0000256" key="11">
    <source>
        <dbReference type="ARBA" id="ARBA00023204"/>
    </source>
</evidence>
<evidence type="ECO:0000256" key="3">
    <source>
        <dbReference type="ARBA" id="ARBA00022741"/>
    </source>
</evidence>
<dbReference type="InterPro" id="IPR011335">
    <property type="entry name" value="Restrct_endonuc-II-like"/>
</dbReference>
<feature type="binding site" evidence="16">
    <location>
        <begin position="37"/>
        <end position="44"/>
    </location>
    <ligand>
        <name>ATP</name>
        <dbReference type="ChEBI" id="CHEBI:30616"/>
    </ligand>
</feature>
<evidence type="ECO:0000256" key="9">
    <source>
        <dbReference type="ARBA" id="ARBA00022842"/>
    </source>
</evidence>
<feature type="region of interest" description="Nuclease activity, interacts with RecD and RecA" evidence="15">
    <location>
        <begin position="809"/>
        <end position="1167"/>
    </location>
</feature>
<dbReference type="GO" id="GO:0005829">
    <property type="term" value="C:cytosol"/>
    <property type="evidence" value="ECO:0007669"/>
    <property type="project" value="TreeGrafter"/>
</dbReference>
<dbReference type="SUPFAM" id="SSF52540">
    <property type="entry name" value="P-loop containing nucleoside triphosphate hydrolases"/>
    <property type="match status" value="1"/>
</dbReference>
<feature type="binding site" evidence="15">
    <location>
        <position position="903"/>
    </location>
    <ligand>
        <name>Mg(2+)</name>
        <dbReference type="ChEBI" id="CHEBI:18420"/>
    </ligand>
</feature>
<dbReference type="InterPro" id="IPR004586">
    <property type="entry name" value="RecB"/>
</dbReference>
<evidence type="ECO:0000259" key="19">
    <source>
        <dbReference type="PROSITE" id="PS51217"/>
    </source>
</evidence>
<evidence type="ECO:0000259" key="18">
    <source>
        <dbReference type="PROSITE" id="PS51198"/>
    </source>
</evidence>
<evidence type="ECO:0000256" key="15">
    <source>
        <dbReference type="HAMAP-Rule" id="MF_01485"/>
    </source>
</evidence>
<dbReference type="InterPro" id="IPR011604">
    <property type="entry name" value="PDDEXK-like_dom_sf"/>
</dbReference>
<evidence type="ECO:0000256" key="16">
    <source>
        <dbReference type="PROSITE-ProRule" id="PRU00560"/>
    </source>
</evidence>
<dbReference type="InterPro" id="IPR000212">
    <property type="entry name" value="DNA_helicase_UvrD/REP"/>
</dbReference>
<dbReference type="PANTHER" id="PTHR11070:SF23">
    <property type="entry name" value="RECBCD ENZYME SUBUNIT RECB"/>
    <property type="match status" value="1"/>
</dbReference>
<comment type="caution">
    <text evidence="20">The sequence shown here is derived from an EMBL/GenBank/DDBJ whole genome shotgun (WGS) entry which is preliminary data.</text>
</comment>
<evidence type="ECO:0000256" key="14">
    <source>
        <dbReference type="ARBA" id="ARBA00048988"/>
    </source>
</evidence>
<comment type="domain">
    <text evidence="15">The C-terminal domain has nuclease activity and interacts with RecD. It interacts with RecA, facilitating its loading onto ssDNA.</text>
</comment>
<feature type="active site" description="For nuclease activity" evidence="15">
    <location>
        <position position="1055"/>
    </location>
</feature>
<dbReference type="EMBL" id="JACHZG010000001">
    <property type="protein sequence ID" value="MBB3327603.1"/>
    <property type="molecule type" value="Genomic_DNA"/>
</dbReference>
<feature type="binding site" evidence="15">
    <location>
        <position position="1036"/>
    </location>
    <ligand>
        <name>Mg(2+)</name>
        <dbReference type="ChEBI" id="CHEBI:18420"/>
    </ligand>
</feature>
<dbReference type="Gene3D" id="3.40.50.300">
    <property type="entry name" value="P-loop containing nucleotide triphosphate hydrolases"/>
    <property type="match status" value="2"/>
</dbReference>
<keyword evidence="10 15" id="KW-0238">DNA-binding</keyword>
<comment type="catalytic activity">
    <reaction evidence="14 15">
        <text>ATP + H2O = ADP + phosphate + H(+)</text>
        <dbReference type="Rhea" id="RHEA:13065"/>
        <dbReference type="ChEBI" id="CHEBI:15377"/>
        <dbReference type="ChEBI" id="CHEBI:15378"/>
        <dbReference type="ChEBI" id="CHEBI:30616"/>
        <dbReference type="ChEBI" id="CHEBI:43474"/>
        <dbReference type="ChEBI" id="CHEBI:456216"/>
        <dbReference type="EC" id="5.6.2.4"/>
    </reaction>
</comment>
<dbReference type="RefSeq" id="WP_183338940.1">
    <property type="nucleotide sequence ID" value="NZ_JACHZG010000001.1"/>
</dbReference>
<evidence type="ECO:0000313" key="21">
    <source>
        <dbReference type="Proteomes" id="UP000565572"/>
    </source>
</evidence>
<feature type="binding site" evidence="15">
    <location>
        <position position="1055"/>
    </location>
    <ligand>
        <name>Mg(2+)</name>
        <dbReference type="ChEBI" id="CHEBI:18420"/>
    </ligand>
</feature>
<evidence type="ECO:0000313" key="20">
    <source>
        <dbReference type="EMBL" id="MBB3327603.1"/>
    </source>
</evidence>
<comment type="miscellaneous">
    <text evidence="15">In the RecBCD complex, RecB has a slow 3'-5' helicase, an exonuclease activity and loads RecA onto ssDNA, RecD has a fast 5'-3' helicase activity, while RecC stimulates the ATPase and processivity of the RecB helicase and contributes to recognition of the Chi site.</text>
</comment>
<evidence type="ECO:0000256" key="10">
    <source>
        <dbReference type="ARBA" id="ARBA00023125"/>
    </source>
</evidence>
<keyword evidence="2 15" id="KW-0479">Metal-binding</keyword>
<keyword evidence="3 15" id="KW-0547">Nucleotide-binding</keyword>
<keyword evidence="5 15" id="KW-0378">Hydrolase</keyword>
<dbReference type="AlphaFoldDB" id="A0A7W5JWM2"/>
<dbReference type="PROSITE" id="PS51198">
    <property type="entry name" value="UVRD_HELICASE_ATP_BIND"/>
    <property type="match status" value="1"/>
</dbReference>
<dbReference type="EC" id="5.6.2.4" evidence="15"/>
<evidence type="ECO:0000256" key="17">
    <source>
        <dbReference type="SAM" id="MobiDB-lite"/>
    </source>
</evidence>
<comment type="catalytic activity">
    <reaction evidence="15">
        <text>Exonucleolytic cleavage (in the presence of ATP) in either 5'- to 3'- or 3'- to 5'-direction to yield 5'-phosphooligonucleotides.</text>
        <dbReference type="EC" id="3.1.11.5"/>
    </reaction>
</comment>
<gene>
    <name evidence="15" type="primary">recB</name>
    <name evidence="20" type="ORF">FHX39_002547</name>
</gene>
<name>A0A7W5JWM2_9ACTN</name>
<feature type="region of interest" description="Disordered" evidence="17">
    <location>
        <begin position="823"/>
        <end position="883"/>
    </location>
</feature>
<dbReference type="InterPro" id="IPR014016">
    <property type="entry name" value="UvrD-like_ATP-bd"/>
</dbReference>
<dbReference type="SUPFAM" id="SSF52980">
    <property type="entry name" value="Restriction endonuclease-like"/>
    <property type="match status" value="1"/>
</dbReference>
<proteinExistence type="inferred from homology"/>
<dbReference type="GO" id="GO:0003677">
    <property type="term" value="F:DNA binding"/>
    <property type="evidence" value="ECO:0007669"/>
    <property type="project" value="UniProtKB-UniRule"/>
</dbReference>
<evidence type="ECO:0000256" key="4">
    <source>
        <dbReference type="ARBA" id="ARBA00022763"/>
    </source>
</evidence>
<keyword evidence="21" id="KW-1185">Reference proteome</keyword>
<dbReference type="GO" id="GO:0005524">
    <property type="term" value="F:ATP binding"/>
    <property type="evidence" value="ECO:0007669"/>
    <property type="project" value="UniProtKB-UniRule"/>
</dbReference>
<evidence type="ECO:0000256" key="13">
    <source>
        <dbReference type="ARBA" id="ARBA00034617"/>
    </source>
</evidence>
<keyword evidence="11 15" id="KW-0234">DNA repair</keyword>
<evidence type="ECO:0000256" key="2">
    <source>
        <dbReference type="ARBA" id="ARBA00022723"/>
    </source>
</evidence>
<feature type="compositionally biased region" description="Basic and acidic residues" evidence="17">
    <location>
        <begin position="776"/>
        <end position="785"/>
    </location>
</feature>
<reference evidence="20 21" key="1">
    <citation type="submission" date="2020-08" db="EMBL/GenBank/DDBJ databases">
        <title>Sequencing the genomes of 1000 actinobacteria strains.</title>
        <authorList>
            <person name="Klenk H.-P."/>
        </authorList>
    </citation>
    <scope>NUCLEOTIDE SEQUENCE [LARGE SCALE GENOMIC DNA]</scope>
    <source>
        <strain evidence="20 21">DSM 11053</strain>
    </source>
</reference>
<dbReference type="CDD" id="cd22352">
    <property type="entry name" value="RecB_C-like"/>
    <property type="match status" value="1"/>
</dbReference>
<feature type="domain" description="UvrD-like helicase ATP-binding" evidence="18">
    <location>
        <begin position="16"/>
        <end position="350"/>
    </location>
</feature>
<feature type="region of interest" description="Disordered" evidence="17">
    <location>
        <begin position="206"/>
        <end position="226"/>
    </location>
</feature>
<comment type="domain">
    <text evidence="15">The N-terminal DNA-binding domain is a ssDNA-dependent ATPase and has ATP-dependent 3'-5' helicase function. This domain interacts with RecC.</text>
</comment>
<keyword evidence="7 15" id="KW-0269">Exonuclease</keyword>
<comment type="function">
    <text evidence="15">A helicase/nuclease that prepares dsDNA breaks (DSB) for recombinational DNA repair. Binds to DSBs and unwinds DNA via a highly rapid and processive ATP-dependent bidirectional helicase activity. Unwinds dsDNA until it encounters a Chi (crossover hotspot instigator) sequence from the 3' direction. Cuts ssDNA a few nucleotides 3' to the Chi site. The properties and activities of the enzyme are changed at Chi. The Chi-altered holoenzyme produces a long 3'-ssDNA overhang and facilitates RecA-binding to the ssDNA for homologous DNA recombination and repair. Holoenzyme degrades any linearized DNA that is unable to undergo homologous recombination. In the holoenzyme this subunit contributes ATPase, 3'-5' helicase, exonuclease activity and loads RecA onto ssDNA.</text>
</comment>
<feature type="region of interest" description="Disordered" evidence="17">
    <location>
        <begin position="776"/>
        <end position="796"/>
    </location>
</feature>
<dbReference type="Pfam" id="PF13361">
    <property type="entry name" value="UvrD_C"/>
    <property type="match status" value="1"/>
</dbReference>
<dbReference type="GO" id="GO:0008854">
    <property type="term" value="F:exodeoxyribonuclease V activity"/>
    <property type="evidence" value="ECO:0007669"/>
    <property type="project" value="UniProtKB-EC"/>
</dbReference>
<keyword evidence="12 15" id="KW-0413">Isomerase</keyword>
<keyword evidence="4 15" id="KW-0227">DNA damage</keyword>
<sequence>MSTDTLRASAAPTADGRRWPAFDVCGPLPEGTTVLEASAGTGKTYALAALTARFVVEERVPLPRLLLITFGRMATTELRTRVRDRLVGLDRALAPDAPVATDPVDALLQAVDPDERAVRRSLVVTALRDFDEATIATTHEFCLQALDGLGVLGDAEPHATVVDQVDDLVDEVASDTYLQRYADRGRSPWKTLADAQAVAREACRSVGAPLVPDPDDDPSAARGDPGERVAYARTVRAEVERRMRATQTFTYDDLLVRLRTSLTDPRHGAAAAARLRERYEVVLVDEFQDTDPVQWDILRAAFAGRTRMVLIGDPKQAIYGFRGADVHCYLDARDAPGTTVQTLPTNHRSDPSLVAAFEHLLGGLALGERDIVVDPVRAAHRVDRLSGDPGLTAPVRLRVAPYDADATKPVKVDPVRYVRRRVTRDLVADVTRLLASGTRIDLGDGPRRVDARDVAVLVRTNRAAEDVRAALVAAHVPAVVRADRSVFVSEAAQDWATLLLALDTPTQAHVRAATLTCFFGWSVVELARADDDAMIDVTLQVRGWRRVLQARGVAALMESVTRDRDVAARLLGHTGGARRLTDLRHLAELLHDATTRDRLGPGALLEWFTDRVADAHRDSGVEGSRRLDAEGHQVTVVTVHRSKGLQYPIVYLPDAGDRWVSDDKKGATLLLHPGVPGDASRAGLVLDVGGSWAPGRPDRFARHQAEDASEDLRLFYVALTRAQCQVVTWWTPSYTVPASALQRVLRSGGGVPEPRYALELGDPRSGRDLGPHVRVEPLEVDREPAELSVGDGQDGPLRVRTFDRALDLAWRRTSYSSLTAAAHGLDLSGPGVGSEPEAGREDDETPGETAGTEVDAEAEWDADRPSSATAGPPPAAAGEPDPWDAVSPMAGLPSGADFGTAVHAVLEDLDPGAGDLAASLRSACAAVIARTGSAGMTADQLAEGLLPVCGTSLGPLAGGRTLTDVPRADRLTELVFELPLAGGDDPVAADVRLGDVAPLLRRHVPDGDPLAPYADRLSAPVLAEQPLRGYLTGSIDAVLRIRDTPDGPARHLVVDYKTNWLGRFDGSPLTLRAYAPAALPEAMMAAHYPLQALLYAVALHRMLRWRQPGYDPDVHLGGVLYLFVRGMAGPETPEVDGVPAGVFSWRPPSSLVLGLSELLAGRTEVGA</sequence>
<dbReference type="GO" id="GO:0000287">
    <property type="term" value="F:magnesium ion binding"/>
    <property type="evidence" value="ECO:0007669"/>
    <property type="project" value="UniProtKB-UniRule"/>
</dbReference>
<dbReference type="Pfam" id="PF00580">
    <property type="entry name" value="UvrD-helicase"/>
    <property type="match status" value="1"/>
</dbReference>
<keyword evidence="6 15" id="KW-0347">Helicase</keyword>
<dbReference type="Gene3D" id="1.10.486.10">
    <property type="entry name" value="PCRA, domain 4"/>
    <property type="match status" value="1"/>
</dbReference>
<evidence type="ECO:0000256" key="6">
    <source>
        <dbReference type="ARBA" id="ARBA00022806"/>
    </source>
</evidence>
<keyword evidence="9 15" id="KW-0460">Magnesium</keyword>
<keyword evidence="8 15" id="KW-0067">ATP-binding</keyword>
<evidence type="ECO:0000256" key="1">
    <source>
        <dbReference type="ARBA" id="ARBA00022722"/>
    </source>
</evidence>
<dbReference type="PANTHER" id="PTHR11070">
    <property type="entry name" value="UVRD / RECB / PCRA DNA HELICASE FAMILY MEMBER"/>
    <property type="match status" value="1"/>
</dbReference>
<evidence type="ECO:0000256" key="5">
    <source>
        <dbReference type="ARBA" id="ARBA00022801"/>
    </source>
</evidence>
<feature type="region of interest" description="DNA-binding and helicase activity, interacts with RecC" evidence="15">
    <location>
        <begin position="1"/>
        <end position="772"/>
    </location>
</feature>
<feature type="compositionally biased region" description="Low complexity" evidence="17">
    <location>
        <begin position="865"/>
        <end position="883"/>
    </location>
</feature>
<keyword evidence="1 15" id="KW-0540">Nuclease</keyword>
<dbReference type="Proteomes" id="UP000565572">
    <property type="component" value="Unassembled WGS sequence"/>
</dbReference>